<reference evidence="3 4" key="1">
    <citation type="journal article" date="2018" name="Mol. Biol. Evol.">
        <title>Broad Genomic Sampling Reveals a Smut Pathogenic Ancestry of the Fungal Clade Ustilaginomycotina.</title>
        <authorList>
            <person name="Kijpornyongpan T."/>
            <person name="Mondo S.J."/>
            <person name="Barry K."/>
            <person name="Sandor L."/>
            <person name="Lee J."/>
            <person name="Lipzen A."/>
            <person name="Pangilinan J."/>
            <person name="LaButti K."/>
            <person name="Hainaut M."/>
            <person name="Henrissat B."/>
            <person name="Grigoriev I.V."/>
            <person name="Spatafora J.W."/>
            <person name="Aime M.C."/>
        </authorList>
    </citation>
    <scope>NUCLEOTIDE SEQUENCE [LARGE SCALE GENOMIC DNA]</scope>
    <source>
        <strain evidence="3 4">MCA 3882</strain>
    </source>
</reference>
<feature type="region of interest" description="Disordered" evidence="1">
    <location>
        <begin position="91"/>
        <end position="120"/>
    </location>
</feature>
<feature type="region of interest" description="Disordered" evidence="1">
    <location>
        <begin position="234"/>
        <end position="287"/>
    </location>
</feature>
<evidence type="ECO:0000256" key="2">
    <source>
        <dbReference type="SAM" id="SignalP"/>
    </source>
</evidence>
<feature type="signal peptide" evidence="2">
    <location>
        <begin position="1"/>
        <end position="25"/>
    </location>
</feature>
<organism evidence="3 4">
    <name type="scientific">Meira miltonrushii</name>
    <dbReference type="NCBI Taxonomy" id="1280837"/>
    <lineage>
        <taxon>Eukaryota</taxon>
        <taxon>Fungi</taxon>
        <taxon>Dikarya</taxon>
        <taxon>Basidiomycota</taxon>
        <taxon>Ustilaginomycotina</taxon>
        <taxon>Exobasidiomycetes</taxon>
        <taxon>Exobasidiales</taxon>
        <taxon>Brachybasidiaceae</taxon>
        <taxon>Meira</taxon>
    </lineage>
</organism>
<keyword evidence="4" id="KW-1185">Reference proteome</keyword>
<feature type="region of interest" description="Disordered" evidence="1">
    <location>
        <begin position="191"/>
        <end position="219"/>
    </location>
</feature>
<keyword evidence="2" id="KW-0732">Signal</keyword>
<sequence>MVSPFIAISAVLVLSLVIFKPFARCVDVQGKKDESTSDTAHGSAKLAAKSESRKKYFHQIRRVQKYKTVQERLEAKHRDISKYQHQFTNKGIAEESRRVAKRKPEEGGDPLNKGKKPKLLTRAERKAAEIRATNMAAMSQLTTMPKFMQKLKEGATSSTQKSKPSPDKGAEVVLFLVLAIIIPLSFETSSNSGISKTDELNDQPKSPKQLITKPAAKRKREWMTQIQKVRKYKSLTERHEAKKRADSRYQKQFTSQGIAKADRFRESKSERAQKAKSRREADNEQRRLSVSAEIRAIDIKAANAAAMSQIIGRPNLEQESRMKASSSFNEGKHDSHEKVKD</sequence>
<dbReference type="RefSeq" id="XP_025357176.1">
    <property type="nucleotide sequence ID" value="XM_025501301.1"/>
</dbReference>
<accession>A0A316VHZ6</accession>
<feature type="compositionally biased region" description="Basic and acidic residues" evidence="1">
    <location>
        <begin position="330"/>
        <end position="341"/>
    </location>
</feature>
<feature type="compositionally biased region" description="Basic and acidic residues" evidence="1">
    <location>
        <begin position="92"/>
        <end position="106"/>
    </location>
</feature>
<evidence type="ECO:0000313" key="3">
    <source>
        <dbReference type="EMBL" id="PWN36874.1"/>
    </source>
</evidence>
<proteinExistence type="predicted"/>
<dbReference type="InParanoid" id="A0A316VHZ6"/>
<feature type="compositionally biased region" description="Basic and acidic residues" evidence="1">
    <location>
        <begin position="234"/>
        <end position="249"/>
    </location>
</feature>
<dbReference type="GeneID" id="37023082"/>
<feature type="compositionally biased region" description="Basic and acidic residues" evidence="1">
    <location>
        <begin position="260"/>
        <end position="287"/>
    </location>
</feature>
<protein>
    <submittedName>
        <fullName evidence="3">Uncharacterized protein</fullName>
    </submittedName>
</protein>
<feature type="chain" id="PRO_5016233556" evidence="2">
    <location>
        <begin position="26"/>
        <end position="341"/>
    </location>
</feature>
<dbReference type="AlphaFoldDB" id="A0A316VHZ6"/>
<evidence type="ECO:0000313" key="4">
    <source>
        <dbReference type="Proteomes" id="UP000245771"/>
    </source>
</evidence>
<name>A0A316VHZ6_9BASI</name>
<gene>
    <name evidence="3" type="ORF">FA14DRAFT_183250</name>
</gene>
<evidence type="ECO:0000256" key="1">
    <source>
        <dbReference type="SAM" id="MobiDB-lite"/>
    </source>
</evidence>
<feature type="region of interest" description="Disordered" evidence="1">
    <location>
        <begin position="312"/>
        <end position="341"/>
    </location>
</feature>
<dbReference type="Proteomes" id="UP000245771">
    <property type="component" value="Unassembled WGS sequence"/>
</dbReference>
<dbReference type="EMBL" id="KZ819602">
    <property type="protein sequence ID" value="PWN36874.1"/>
    <property type="molecule type" value="Genomic_DNA"/>
</dbReference>